<gene>
    <name evidence="2" type="ORF">ABE541_24575</name>
</gene>
<feature type="transmembrane region" description="Helical" evidence="1">
    <location>
        <begin position="30"/>
        <end position="48"/>
    </location>
</feature>
<dbReference type="PANTHER" id="PTHR32309">
    <property type="entry name" value="TYROSINE-PROTEIN KINASE"/>
    <property type="match status" value="1"/>
</dbReference>
<feature type="transmembrane region" description="Helical" evidence="1">
    <location>
        <begin position="331"/>
        <end position="352"/>
    </location>
</feature>
<name>A0ABV0C1Q0_9SPHI</name>
<dbReference type="PANTHER" id="PTHR32309:SF31">
    <property type="entry name" value="CAPSULAR EXOPOLYSACCHARIDE FAMILY"/>
    <property type="match status" value="1"/>
</dbReference>
<accession>A0ABV0C1Q0</accession>
<protein>
    <submittedName>
        <fullName evidence="2">Lipopolysaccharide biosynthesis protein</fullName>
    </submittedName>
</protein>
<sequence length="357" mass="40023">MNELNNPKEISLKELILKIQELYRYLFSKWYIIMLVGLLGGALGYFYAVRKEPLFTATTTFVLETGEKNGGMGEMAGLAALAGLDLSGGGNNLFQGDNLFALYKSRTMLEQALLSPNPSDPKELLINLYIRFNKIALKNEKVPNQAIIDFKQDPKLLDRTSLRQRDSLLSKFTQAIVNNNLTVEKADKKSTIIKVEIKSHNEDFSKSFNEVLVNAVNNFYINTKTKKSLNNIAILQHKTDSVRSVLNGSISAAAYAVDVTPNLNPTRQAQRIVPVQRSQVSSETNKAILSQLVQNLELSKMNLMKEAPLIEKVDQPIYPLPMSKFGKAKGIILGTILFTFCAITFLCLRKLYIQILR</sequence>
<dbReference type="EMBL" id="JBDJNQ010000018">
    <property type="protein sequence ID" value="MEN5380458.1"/>
    <property type="molecule type" value="Genomic_DNA"/>
</dbReference>
<proteinExistence type="predicted"/>
<keyword evidence="3" id="KW-1185">Reference proteome</keyword>
<evidence type="ECO:0000313" key="2">
    <source>
        <dbReference type="EMBL" id="MEN5380458.1"/>
    </source>
</evidence>
<keyword evidence="1" id="KW-1133">Transmembrane helix</keyword>
<dbReference type="Proteomes" id="UP001409291">
    <property type="component" value="Unassembled WGS sequence"/>
</dbReference>
<evidence type="ECO:0000313" key="3">
    <source>
        <dbReference type="Proteomes" id="UP001409291"/>
    </source>
</evidence>
<evidence type="ECO:0000256" key="1">
    <source>
        <dbReference type="SAM" id="Phobius"/>
    </source>
</evidence>
<dbReference type="InterPro" id="IPR050445">
    <property type="entry name" value="Bact_polysacc_biosynth/exp"/>
</dbReference>
<organism evidence="2 3">
    <name type="scientific">Sphingobacterium kitahiroshimense</name>
    <dbReference type="NCBI Taxonomy" id="470446"/>
    <lineage>
        <taxon>Bacteria</taxon>
        <taxon>Pseudomonadati</taxon>
        <taxon>Bacteroidota</taxon>
        <taxon>Sphingobacteriia</taxon>
        <taxon>Sphingobacteriales</taxon>
        <taxon>Sphingobacteriaceae</taxon>
        <taxon>Sphingobacterium</taxon>
    </lineage>
</organism>
<dbReference type="RefSeq" id="WP_346583300.1">
    <property type="nucleotide sequence ID" value="NZ_JBDJNQ010000018.1"/>
</dbReference>
<reference evidence="2 3" key="1">
    <citation type="submission" date="2024-04" db="EMBL/GenBank/DDBJ databases">
        <title>WGS of bacteria from Torrens River.</title>
        <authorList>
            <person name="Wyrsch E.R."/>
            <person name="Drigo B."/>
        </authorList>
    </citation>
    <scope>NUCLEOTIDE SEQUENCE [LARGE SCALE GENOMIC DNA]</scope>
    <source>
        <strain evidence="2 3">TWI391</strain>
    </source>
</reference>
<keyword evidence="1" id="KW-0472">Membrane</keyword>
<comment type="caution">
    <text evidence="2">The sequence shown here is derived from an EMBL/GenBank/DDBJ whole genome shotgun (WGS) entry which is preliminary data.</text>
</comment>
<keyword evidence="1" id="KW-0812">Transmembrane</keyword>